<dbReference type="OrthoDB" id="5500441at2"/>
<dbReference type="RefSeq" id="WP_153824789.1">
    <property type="nucleotide sequence ID" value="NZ_WJIE01000023.1"/>
</dbReference>
<dbReference type="SUPFAM" id="SSF53901">
    <property type="entry name" value="Thiolase-like"/>
    <property type="match status" value="1"/>
</dbReference>
<comment type="caution">
    <text evidence="3">The sequence shown here is derived from an EMBL/GenBank/DDBJ whole genome shotgun (WGS) entry which is preliminary data.</text>
</comment>
<accession>A0A6N7Q153</accession>
<name>A0A6N7Q153_9BACT</name>
<dbReference type="InterPro" id="IPR014030">
    <property type="entry name" value="Ketoacyl_synth_N"/>
</dbReference>
<dbReference type="Gene3D" id="3.40.47.10">
    <property type="match status" value="1"/>
</dbReference>
<keyword evidence="4" id="KW-1185">Reference proteome</keyword>
<feature type="domain" description="Beta-ketoacyl synthase-like N-terminal" evidence="2">
    <location>
        <begin position="54"/>
        <end position="226"/>
    </location>
</feature>
<gene>
    <name evidence="3" type="ORF">GF068_39860</name>
</gene>
<dbReference type="Proteomes" id="UP000440224">
    <property type="component" value="Unassembled WGS sequence"/>
</dbReference>
<feature type="region of interest" description="Disordered" evidence="1">
    <location>
        <begin position="26"/>
        <end position="51"/>
    </location>
</feature>
<protein>
    <recommendedName>
        <fullName evidence="2">Beta-ketoacyl synthase-like N-terminal domain-containing protein</fullName>
    </recommendedName>
</protein>
<evidence type="ECO:0000259" key="2">
    <source>
        <dbReference type="Pfam" id="PF00109"/>
    </source>
</evidence>
<dbReference type="GO" id="GO:0016746">
    <property type="term" value="F:acyltransferase activity"/>
    <property type="evidence" value="ECO:0007669"/>
    <property type="project" value="InterPro"/>
</dbReference>
<sequence>MRLDGRGLPVVAVSTLTAAGLSSRGLGQRVLEGNHPPPREVPAPSPSRPEDIRQKKLMSRAAWFSALVMRGALVEAKWSEQRAEIGAFFGVGASGAEMDEVARLVAASLEGERFSLARCGEEGLDACNPLFAFQIMNNFTLCHGAILEGLAGPNAAFFSRGTGTVTALEEACAAILAGDCERVLVGGADTALHPVTLAELEREGFSRQGLVPAEGAAALAIAAASDAPLAFVEAVRVFPVDRPRGALVPRTGVLRDAAVPAALDALDDLSCDVVVLAPWGAPAREALQDLPEMLEVPLSVDATRFLGEALAATPALAWVLALDLLAAADKERALVLSAGPDGDLGAVVLGRGAWGRSSTRPSAAPIGEGGA</sequence>
<feature type="compositionally biased region" description="Pro residues" evidence="1">
    <location>
        <begin position="35"/>
        <end position="47"/>
    </location>
</feature>
<evidence type="ECO:0000313" key="3">
    <source>
        <dbReference type="EMBL" id="MRG98023.1"/>
    </source>
</evidence>
<reference evidence="3 4" key="1">
    <citation type="submission" date="2019-10" db="EMBL/GenBank/DDBJ databases">
        <title>A soil myxobacterium in the family Polyangiaceae.</title>
        <authorList>
            <person name="Li Y."/>
            <person name="Wang J."/>
        </authorList>
    </citation>
    <scope>NUCLEOTIDE SEQUENCE [LARGE SCALE GENOMIC DNA]</scope>
    <source>
        <strain evidence="3 4">DSM 14734</strain>
    </source>
</reference>
<evidence type="ECO:0000256" key="1">
    <source>
        <dbReference type="SAM" id="MobiDB-lite"/>
    </source>
</evidence>
<dbReference type="AlphaFoldDB" id="A0A6N7Q153"/>
<dbReference type="InterPro" id="IPR016039">
    <property type="entry name" value="Thiolase-like"/>
</dbReference>
<dbReference type="EMBL" id="WJIE01000023">
    <property type="protein sequence ID" value="MRG98023.1"/>
    <property type="molecule type" value="Genomic_DNA"/>
</dbReference>
<proteinExistence type="predicted"/>
<dbReference type="Pfam" id="PF00109">
    <property type="entry name" value="ketoacyl-synt"/>
    <property type="match status" value="1"/>
</dbReference>
<evidence type="ECO:0000313" key="4">
    <source>
        <dbReference type="Proteomes" id="UP000440224"/>
    </source>
</evidence>
<organism evidence="3 4">
    <name type="scientific">Polyangium spumosum</name>
    <dbReference type="NCBI Taxonomy" id="889282"/>
    <lineage>
        <taxon>Bacteria</taxon>
        <taxon>Pseudomonadati</taxon>
        <taxon>Myxococcota</taxon>
        <taxon>Polyangia</taxon>
        <taxon>Polyangiales</taxon>
        <taxon>Polyangiaceae</taxon>
        <taxon>Polyangium</taxon>
    </lineage>
</organism>